<protein>
    <submittedName>
        <fullName evidence="2">Crp/Fnr family transcriptional regulator</fullName>
    </submittedName>
</protein>
<comment type="caution">
    <text evidence="2">The sequence shown here is derived from an EMBL/GenBank/DDBJ whole genome shotgun (WGS) entry which is preliminary data.</text>
</comment>
<name>A0ABV9HZB0_9FLAO</name>
<feature type="domain" description="Cyclic nucleotide-binding" evidence="1">
    <location>
        <begin position="39"/>
        <end position="125"/>
    </location>
</feature>
<dbReference type="InterPro" id="IPR000595">
    <property type="entry name" value="cNMP-bd_dom"/>
</dbReference>
<organism evidence="2 3">
    <name type="scientific">Dokdonia ponticola</name>
    <dbReference type="NCBI Taxonomy" id="2041041"/>
    <lineage>
        <taxon>Bacteria</taxon>
        <taxon>Pseudomonadati</taxon>
        <taxon>Bacteroidota</taxon>
        <taxon>Flavobacteriia</taxon>
        <taxon>Flavobacteriales</taxon>
        <taxon>Flavobacteriaceae</taxon>
        <taxon>Dokdonia</taxon>
    </lineage>
</organism>
<evidence type="ECO:0000313" key="3">
    <source>
        <dbReference type="Proteomes" id="UP001596043"/>
    </source>
</evidence>
<dbReference type="EMBL" id="JBHSFV010000010">
    <property type="protein sequence ID" value="MFC4635414.1"/>
    <property type="molecule type" value="Genomic_DNA"/>
</dbReference>
<dbReference type="CDD" id="cd00038">
    <property type="entry name" value="CAP_ED"/>
    <property type="match status" value="1"/>
</dbReference>
<gene>
    <name evidence="2" type="ORF">ACFO3O_16005</name>
</gene>
<evidence type="ECO:0000259" key="1">
    <source>
        <dbReference type="Pfam" id="PF00027"/>
    </source>
</evidence>
<proteinExistence type="predicted"/>
<dbReference type="SUPFAM" id="SSF51206">
    <property type="entry name" value="cAMP-binding domain-like"/>
    <property type="match status" value="1"/>
</dbReference>
<accession>A0ABV9HZB0</accession>
<dbReference type="InterPro" id="IPR014710">
    <property type="entry name" value="RmlC-like_jellyroll"/>
</dbReference>
<dbReference type="Proteomes" id="UP001596043">
    <property type="component" value="Unassembled WGS sequence"/>
</dbReference>
<dbReference type="InterPro" id="IPR018490">
    <property type="entry name" value="cNMP-bd_dom_sf"/>
</dbReference>
<reference evidence="3" key="1">
    <citation type="journal article" date="2019" name="Int. J. Syst. Evol. Microbiol.">
        <title>The Global Catalogue of Microorganisms (GCM) 10K type strain sequencing project: providing services to taxonomists for standard genome sequencing and annotation.</title>
        <authorList>
            <consortium name="The Broad Institute Genomics Platform"/>
            <consortium name="The Broad Institute Genome Sequencing Center for Infectious Disease"/>
            <person name="Wu L."/>
            <person name="Ma J."/>
        </authorList>
    </citation>
    <scope>NUCLEOTIDE SEQUENCE [LARGE SCALE GENOMIC DNA]</scope>
    <source>
        <strain evidence="3">YJ-61-S</strain>
    </source>
</reference>
<dbReference type="RefSeq" id="WP_379980608.1">
    <property type="nucleotide sequence ID" value="NZ_JBHSFV010000010.1"/>
</dbReference>
<keyword evidence="3" id="KW-1185">Reference proteome</keyword>
<evidence type="ECO:0000313" key="2">
    <source>
        <dbReference type="EMBL" id="MFC4635414.1"/>
    </source>
</evidence>
<dbReference type="Gene3D" id="2.60.120.10">
    <property type="entry name" value="Jelly Rolls"/>
    <property type="match status" value="1"/>
</dbReference>
<sequence length="197" mass="23091">MSKMTHTDDNFKTYLLGVINNKSLTPLVSEILDTFSQIQLSKNDFFAIEGDICKHFCYIETGILQHSLEISGEEKTTYLALKNSCTTALNSFKNKIPSRKNIKAITDCRLHVITIQDFEYLMQKNKAFHTFYYKLIENQIYKIDDYRIDLLTLTPEDRYQKLLQNEPILLQKVPLHYLSSFLGISLRHMSRIRKNIK</sequence>
<dbReference type="Pfam" id="PF00027">
    <property type="entry name" value="cNMP_binding"/>
    <property type="match status" value="1"/>
</dbReference>